<keyword evidence="8" id="KW-0234">DNA repair</keyword>
<gene>
    <name evidence="11" type="ORF">AWW68_15540</name>
</gene>
<dbReference type="Pfam" id="PF03372">
    <property type="entry name" value="Exo_endo_phos"/>
    <property type="match status" value="1"/>
</dbReference>
<dbReference type="OrthoDB" id="5500612at2"/>
<evidence type="ECO:0000256" key="1">
    <source>
        <dbReference type="ARBA" id="ARBA00001936"/>
    </source>
</evidence>
<dbReference type="GO" id="GO:0004519">
    <property type="term" value="F:endonuclease activity"/>
    <property type="evidence" value="ECO:0007669"/>
    <property type="project" value="InterPro"/>
</dbReference>
<evidence type="ECO:0000256" key="9">
    <source>
        <dbReference type="SAM" id="SignalP"/>
    </source>
</evidence>
<dbReference type="InterPro" id="IPR051547">
    <property type="entry name" value="TDP2-like"/>
</dbReference>
<reference evidence="11 12" key="1">
    <citation type="submission" date="2016-01" db="EMBL/GenBank/DDBJ databases">
        <title>Genome sequencing of Roseivirga spongicola UST030701-084.</title>
        <authorList>
            <person name="Selvaratnam C."/>
            <person name="Thevarajoo S."/>
            <person name="Goh K.M."/>
            <person name="Ee R."/>
            <person name="Chan K.-G."/>
            <person name="Chong C.S."/>
        </authorList>
    </citation>
    <scope>NUCLEOTIDE SEQUENCE [LARGE SCALE GENOMIC DNA]</scope>
    <source>
        <strain evidence="11 12">UST030701-084</strain>
    </source>
</reference>
<dbReference type="InterPro" id="IPR005135">
    <property type="entry name" value="Endo/exonuclease/phosphatase"/>
</dbReference>
<feature type="chain" id="PRO_5007574214" description="Endonuclease/exonuclease/phosphatase domain-containing protein" evidence="9">
    <location>
        <begin position="20"/>
        <end position="304"/>
    </location>
</feature>
<dbReference type="STRING" id="333140.AWW68_15540"/>
<comment type="cofactor">
    <cofactor evidence="1">
        <name>Mn(2+)</name>
        <dbReference type="ChEBI" id="CHEBI:29035"/>
    </cofactor>
</comment>
<keyword evidence="4" id="KW-0479">Metal-binding</keyword>
<dbReference type="Gene3D" id="3.60.10.10">
    <property type="entry name" value="Endonuclease/exonuclease/phosphatase"/>
    <property type="match status" value="1"/>
</dbReference>
<feature type="domain" description="Endonuclease/exonuclease/phosphatase" evidence="10">
    <location>
        <begin position="55"/>
        <end position="294"/>
    </location>
</feature>
<dbReference type="GO" id="GO:0016787">
    <property type="term" value="F:hydrolase activity"/>
    <property type="evidence" value="ECO:0007669"/>
    <property type="project" value="UniProtKB-KW"/>
</dbReference>
<evidence type="ECO:0000256" key="6">
    <source>
        <dbReference type="ARBA" id="ARBA00022801"/>
    </source>
</evidence>
<dbReference type="PROSITE" id="PS51257">
    <property type="entry name" value="PROKAR_LIPOPROTEIN"/>
    <property type="match status" value="1"/>
</dbReference>
<comment type="cofactor">
    <cofactor evidence="2">
        <name>Mg(2+)</name>
        <dbReference type="ChEBI" id="CHEBI:18420"/>
    </cofactor>
</comment>
<evidence type="ECO:0000313" key="11">
    <source>
        <dbReference type="EMBL" id="KYG74069.1"/>
    </source>
</evidence>
<sequence>MQKRYWLFGLMLWAVMACGGDGDTTPTPDDDDDTPEPSTYENCLVNVSNETLEVVTWNIENFPVLSGTAEKVEEIIEDFDADVIALQEIKSLDDFDVLVDALDGWSGHVEHISGSSQRLAYLYKDSEITVTQQPTNLYGDLNNSDYNTAFTSVRRPLYMQIQHSSGMVVDLINVHMKCCSGSEDRRERASELVKEYIDQNLATSNVIFLGDFNDEITDRGSDNVFKNFIDDSDNFLFTTMEIAEGPSSGWSFPSWPSMIDQIVISNELFDNNVSTQVLKLEECLTNYADAVSDHRPVLLKLSTN</sequence>
<keyword evidence="7" id="KW-0460">Magnesium</keyword>
<evidence type="ECO:0000256" key="3">
    <source>
        <dbReference type="ARBA" id="ARBA00022722"/>
    </source>
</evidence>
<dbReference type="AlphaFoldDB" id="A0A150X5P9"/>
<evidence type="ECO:0000256" key="5">
    <source>
        <dbReference type="ARBA" id="ARBA00022763"/>
    </source>
</evidence>
<evidence type="ECO:0000256" key="7">
    <source>
        <dbReference type="ARBA" id="ARBA00022842"/>
    </source>
</evidence>
<dbReference type="InterPro" id="IPR036691">
    <property type="entry name" value="Endo/exonu/phosph_ase_sf"/>
</dbReference>
<keyword evidence="12" id="KW-1185">Reference proteome</keyword>
<evidence type="ECO:0000259" key="10">
    <source>
        <dbReference type="Pfam" id="PF03372"/>
    </source>
</evidence>
<feature type="signal peptide" evidence="9">
    <location>
        <begin position="1"/>
        <end position="19"/>
    </location>
</feature>
<accession>A0A150X5P9</accession>
<dbReference type="PANTHER" id="PTHR15822">
    <property type="entry name" value="TRAF AND TNF RECEPTOR-ASSOCIATED PROTEIN"/>
    <property type="match status" value="1"/>
</dbReference>
<comment type="caution">
    <text evidence="11">The sequence shown here is derived from an EMBL/GenBank/DDBJ whole genome shotgun (WGS) entry which is preliminary data.</text>
</comment>
<keyword evidence="5" id="KW-0227">DNA damage</keyword>
<dbReference type="GO" id="GO:0046872">
    <property type="term" value="F:metal ion binding"/>
    <property type="evidence" value="ECO:0007669"/>
    <property type="project" value="UniProtKB-KW"/>
</dbReference>
<evidence type="ECO:0000256" key="4">
    <source>
        <dbReference type="ARBA" id="ARBA00022723"/>
    </source>
</evidence>
<evidence type="ECO:0000256" key="8">
    <source>
        <dbReference type="ARBA" id="ARBA00023204"/>
    </source>
</evidence>
<organism evidence="11 12">
    <name type="scientific">Roseivirga spongicola</name>
    <dbReference type="NCBI Taxonomy" id="333140"/>
    <lineage>
        <taxon>Bacteria</taxon>
        <taxon>Pseudomonadati</taxon>
        <taxon>Bacteroidota</taxon>
        <taxon>Cytophagia</taxon>
        <taxon>Cytophagales</taxon>
        <taxon>Roseivirgaceae</taxon>
        <taxon>Roseivirga</taxon>
    </lineage>
</organism>
<dbReference type="Proteomes" id="UP000075606">
    <property type="component" value="Unassembled WGS sequence"/>
</dbReference>
<evidence type="ECO:0000256" key="2">
    <source>
        <dbReference type="ARBA" id="ARBA00001946"/>
    </source>
</evidence>
<keyword evidence="3" id="KW-0540">Nuclease</keyword>
<proteinExistence type="predicted"/>
<dbReference type="PROSITE" id="PS00726">
    <property type="entry name" value="AP_NUCLEASE_F1_1"/>
    <property type="match status" value="1"/>
</dbReference>
<evidence type="ECO:0000313" key="12">
    <source>
        <dbReference type="Proteomes" id="UP000075606"/>
    </source>
</evidence>
<dbReference type="GO" id="GO:0003677">
    <property type="term" value="F:DNA binding"/>
    <property type="evidence" value="ECO:0007669"/>
    <property type="project" value="InterPro"/>
</dbReference>
<dbReference type="EMBL" id="LRPC01000028">
    <property type="protein sequence ID" value="KYG74069.1"/>
    <property type="molecule type" value="Genomic_DNA"/>
</dbReference>
<keyword evidence="6" id="KW-0378">Hydrolase</keyword>
<keyword evidence="9" id="KW-0732">Signal</keyword>
<dbReference type="GO" id="GO:0006281">
    <property type="term" value="P:DNA repair"/>
    <property type="evidence" value="ECO:0007669"/>
    <property type="project" value="UniProtKB-KW"/>
</dbReference>
<dbReference type="InterPro" id="IPR020847">
    <property type="entry name" value="AP_endonuclease_F1_BS"/>
</dbReference>
<name>A0A150X5P9_9BACT</name>
<dbReference type="RefSeq" id="WP_068223453.1">
    <property type="nucleotide sequence ID" value="NZ_CP139724.1"/>
</dbReference>
<protein>
    <recommendedName>
        <fullName evidence="10">Endonuclease/exonuclease/phosphatase domain-containing protein</fullName>
    </recommendedName>
</protein>
<dbReference type="PANTHER" id="PTHR15822:SF4">
    <property type="entry name" value="TYROSYL-DNA PHOSPHODIESTERASE 2"/>
    <property type="match status" value="1"/>
</dbReference>
<dbReference type="SUPFAM" id="SSF56219">
    <property type="entry name" value="DNase I-like"/>
    <property type="match status" value="1"/>
</dbReference>